<evidence type="ECO:0000313" key="4">
    <source>
        <dbReference type="Proteomes" id="UP001500466"/>
    </source>
</evidence>
<sequence length="157" mass="15850">MTAVTHVTAPVNPVAVRRPPLRRLVPLLCLPFLAGCVSAAPQALAPDPLGPLPAVVPLPPLPGPVATAGLRHTAWNTPQPSATASPTASPTAEPPRQPPRRPGPEHGGVPSRRPLPASTPGSGSGLPDNVCDGLADSGLISVGSTAHRWCLAQQSGS</sequence>
<protein>
    <submittedName>
        <fullName evidence="3">Uncharacterized protein</fullName>
    </submittedName>
</protein>
<evidence type="ECO:0000256" key="2">
    <source>
        <dbReference type="SAM" id="SignalP"/>
    </source>
</evidence>
<name>A0ABP9I394_9ACTN</name>
<feature type="region of interest" description="Disordered" evidence="1">
    <location>
        <begin position="64"/>
        <end position="137"/>
    </location>
</feature>
<gene>
    <name evidence="3" type="ORF">GCM10023205_65130</name>
</gene>
<accession>A0ABP9I394</accession>
<keyword evidence="4" id="KW-1185">Reference proteome</keyword>
<proteinExistence type="predicted"/>
<dbReference type="EMBL" id="BAABHS010000030">
    <property type="protein sequence ID" value="GAA4985688.1"/>
    <property type="molecule type" value="Genomic_DNA"/>
</dbReference>
<dbReference type="RefSeq" id="WP_345679353.1">
    <property type="nucleotide sequence ID" value="NZ_BAABHS010000030.1"/>
</dbReference>
<evidence type="ECO:0000256" key="1">
    <source>
        <dbReference type="SAM" id="MobiDB-lite"/>
    </source>
</evidence>
<feature type="compositionally biased region" description="Pro residues" evidence="1">
    <location>
        <begin position="92"/>
        <end position="101"/>
    </location>
</feature>
<organism evidence="3 4">
    <name type="scientific">Yinghuangia aomiensis</name>
    <dbReference type="NCBI Taxonomy" id="676205"/>
    <lineage>
        <taxon>Bacteria</taxon>
        <taxon>Bacillati</taxon>
        <taxon>Actinomycetota</taxon>
        <taxon>Actinomycetes</taxon>
        <taxon>Kitasatosporales</taxon>
        <taxon>Streptomycetaceae</taxon>
        <taxon>Yinghuangia</taxon>
    </lineage>
</organism>
<dbReference type="Proteomes" id="UP001500466">
    <property type="component" value="Unassembled WGS sequence"/>
</dbReference>
<feature type="signal peptide" evidence="2">
    <location>
        <begin position="1"/>
        <end position="39"/>
    </location>
</feature>
<comment type="caution">
    <text evidence="3">The sequence shown here is derived from an EMBL/GenBank/DDBJ whole genome shotgun (WGS) entry which is preliminary data.</text>
</comment>
<reference evidence="4" key="1">
    <citation type="journal article" date="2019" name="Int. J. Syst. Evol. Microbiol.">
        <title>The Global Catalogue of Microorganisms (GCM) 10K type strain sequencing project: providing services to taxonomists for standard genome sequencing and annotation.</title>
        <authorList>
            <consortium name="The Broad Institute Genomics Platform"/>
            <consortium name="The Broad Institute Genome Sequencing Center for Infectious Disease"/>
            <person name="Wu L."/>
            <person name="Ma J."/>
        </authorList>
    </citation>
    <scope>NUCLEOTIDE SEQUENCE [LARGE SCALE GENOMIC DNA]</scope>
    <source>
        <strain evidence="4">JCM 17986</strain>
    </source>
</reference>
<keyword evidence="2" id="KW-0732">Signal</keyword>
<feature type="compositionally biased region" description="Low complexity" evidence="1">
    <location>
        <begin position="77"/>
        <end position="91"/>
    </location>
</feature>
<evidence type="ECO:0000313" key="3">
    <source>
        <dbReference type="EMBL" id="GAA4985688.1"/>
    </source>
</evidence>
<feature type="chain" id="PRO_5045039010" evidence="2">
    <location>
        <begin position="40"/>
        <end position="157"/>
    </location>
</feature>